<dbReference type="SUPFAM" id="SSF53474">
    <property type="entry name" value="alpha/beta-Hydrolases"/>
    <property type="match status" value="1"/>
</dbReference>
<dbReference type="Gene3D" id="3.40.50.1820">
    <property type="entry name" value="alpha/beta hydrolase"/>
    <property type="match status" value="1"/>
</dbReference>
<dbReference type="RefSeq" id="WP_097138776.1">
    <property type="nucleotide sequence ID" value="NZ_OBQD01000005.1"/>
</dbReference>
<dbReference type="Proteomes" id="UP000219167">
    <property type="component" value="Unassembled WGS sequence"/>
</dbReference>
<evidence type="ECO:0000256" key="1">
    <source>
        <dbReference type="SAM" id="SignalP"/>
    </source>
</evidence>
<feature type="chain" id="PRO_5012018400" description="Alpha/beta hydrolase family protein" evidence="1">
    <location>
        <begin position="37"/>
        <end position="302"/>
    </location>
</feature>
<dbReference type="OrthoDB" id="9807541at2"/>
<keyword evidence="3" id="KW-1185">Reference proteome</keyword>
<reference evidence="2 3" key="1">
    <citation type="submission" date="2017-08" db="EMBL/GenBank/DDBJ databases">
        <authorList>
            <person name="de Groot N.N."/>
        </authorList>
    </citation>
    <scope>NUCLEOTIDE SEQUENCE [LARGE SCALE GENOMIC DNA]</scope>
    <source>
        <strain evidence="2 3">JC85</strain>
    </source>
</reference>
<proteinExistence type="predicted"/>
<dbReference type="AlphaFoldDB" id="A0A285UAE1"/>
<evidence type="ECO:0000313" key="3">
    <source>
        <dbReference type="Proteomes" id="UP000219167"/>
    </source>
</evidence>
<evidence type="ECO:0008006" key="4">
    <source>
        <dbReference type="Google" id="ProtNLM"/>
    </source>
</evidence>
<sequence length="302" mass="32870">MPQSTIHCRKTRLLRGARLVLAAIVVSALPAMSAAAASLAPWKDELFAYPAVIESSDGGAMRVVDYQEMRDINGRDQVPERRAKAAYVSTAVKRDQENLTISTARGALDVAVTGNRKGASFTVIFIHGRGGDRRLGNNDWSFGGNFNRLKNLAVRNGGVYYSASVKSFDEKGASPIAGLIEEARRNSPDAPVVLSCASMGSFICWQIARDPEAVRNLAGMIVMGGATDPNYADSAAYKAKLPIYFTHGERDKVYAAQDQLAQFRKLLQAGVPTQFVLFSTGSHGTPVRMTDWREALNWLFAH</sequence>
<accession>A0A285UAE1</accession>
<name>A0A285UAE1_9HYPH</name>
<evidence type="ECO:0000313" key="2">
    <source>
        <dbReference type="EMBL" id="SOC38860.1"/>
    </source>
</evidence>
<keyword evidence="1" id="KW-0732">Signal</keyword>
<feature type="signal peptide" evidence="1">
    <location>
        <begin position="1"/>
        <end position="36"/>
    </location>
</feature>
<dbReference type="InterPro" id="IPR029058">
    <property type="entry name" value="AB_hydrolase_fold"/>
</dbReference>
<dbReference type="EMBL" id="OBQD01000005">
    <property type="protein sequence ID" value="SOC38860.1"/>
    <property type="molecule type" value="Genomic_DNA"/>
</dbReference>
<protein>
    <recommendedName>
        <fullName evidence="4">Alpha/beta hydrolase family protein</fullName>
    </recommendedName>
</protein>
<gene>
    <name evidence="2" type="ORF">SAMN05892877_105299</name>
</gene>
<organism evidence="2 3">
    <name type="scientific">Rhizobium subbaraonis</name>
    <dbReference type="NCBI Taxonomy" id="908946"/>
    <lineage>
        <taxon>Bacteria</taxon>
        <taxon>Pseudomonadati</taxon>
        <taxon>Pseudomonadota</taxon>
        <taxon>Alphaproteobacteria</taxon>
        <taxon>Hyphomicrobiales</taxon>
        <taxon>Rhizobiaceae</taxon>
        <taxon>Rhizobium/Agrobacterium group</taxon>
        <taxon>Rhizobium</taxon>
    </lineage>
</organism>